<dbReference type="Proteomes" id="UP000238563">
    <property type="component" value="Unassembled WGS sequence"/>
</dbReference>
<evidence type="ECO:0000313" key="1">
    <source>
        <dbReference type="EMBL" id="PRD50479.1"/>
    </source>
</evidence>
<name>A0A2S9JCD1_9HYPH</name>
<dbReference type="Gene3D" id="6.10.250.730">
    <property type="match status" value="1"/>
</dbReference>
<dbReference type="OrthoDB" id="8455244at2"/>
<protein>
    <submittedName>
        <fullName evidence="1">DUF982 domain-containing protein</fullName>
    </submittedName>
</protein>
<keyword evidence="2" id="KW-1185">Reference proteome</keyword>
<reference evidence="1 2" key="1">
    <citation type="submission" date="2018-02" db="EMBL/GenBank/DDBJ databases">
        <title>The draft genome of Phyllobacterium myrsinacearum DSM5892.</title>
        <authorList>
            <person name="Li L."/>
            <person name="Liu L."/>
            <person name="Zhang X."/>
            <person name="Wang T."/>
        </authorList>
    </citation>
    <scope>NUCLEOTIDE SEQUENCE [LARGE SCALE GENOMIC DNA]</scope>
    <source>
        <strain evidence="1 2">DSM 5892</strain>
    </source>
</reference>
<dbReference type="AlphaFoldDB" id="A0A2S9JCD1"/>
<accession>A0A2S9JCD1</accession>
<comment type="caution">
    <text evidence="1">The sequence shown here is derived from an EMBL/GenBank/DDBJ whole genome shotgun (WGS) entry which is preliminary data.</text>
</comment>
<proteinExistence type="predicted"/>
<sequence length="108" mass="12176">MVVLMMECQYNMVTRGLGCFWASHIMRKLTFESVTVETRQIGTYRSIASVKEAAEFLSDDWPARHGPSYLAAQQICLDALNGERTVGEARKAFIAAAKTVDIFVQDRR</sequence>
<gene>
    <name evidence="1" type="ORF">C5750_21215</name>
</gene>
<dbReference type="InterPro" id="IPR010385">
    <property type="entry name" value="DUF982"/>
</dbReference>
<evidence type="ECO:0000313" key="2">
    <source>
        <dbReference type="Proteomes" id="UP000238563"/>
    </source>
</evidence>
<organism evidence="1 2">
    <name type="scientific">Phyllobacterium myrsinacearum</name>
    <dbReference type="NCBI Taxonomy" id="28101"/>
    <lineage>
        <taxon>Bacteria</taxon>
        <taxon>Pseudomonadati</taxon>
        <taxon>Pseudomonadota</taxon>
        <taxon>Alphaproteobacteria</taxon>
        <taxon>Hyphomicrobiales</taxon>
        <taxon>Phyllobacteriaceae</taxon>
        <taxon>Phyllobacterium</taxon>
    </lineage>
</organism>
<dbReference type="Pfam" id="PF06169">
    <property type="entry name" value="DUF982"/>
    <property type="match status" value="1"/>
</dbReference>
<dbReference type="EMBL" id="PVBT01000007">
    <property type="protein sequence ID" value="PRD50479.1"/>
    <property type="molecule type" value="Genomic_DNA"/>
</dbReference>